<dbReference type="InterPro" id="IPR036291">
    <property type="entry name" value="NAD(P)-bd_dom_sf"/>
</dbReference>
<evidence type="ECO:0000256" key="2">
    <source>
        <dbReference type="ARBA" id="ARBA00023002"/>
    </source>
</evidence>
<dbReference type="PRINTS" id="PR00081">
    <property type="entry name" value="GDHRDH"/>
</dbReference>
<keyword evidence="4" id="KW-1185">Reference proteome</keyword>
<dbReference type="Gene3D" id="3.40.50.720">
    <property type="entry name" value="NAD(P)-binding Rossmann-like Domain"/>
    <property type="match status" value="1"/>
</dbReference>
<evidence type="ECO:0000313" key="3">
    <source>
        <dbReference type="EMBL" id="CAH1406880.1"/>
    </source>
</evidence>
<dbReference type="AlphaFoldDB" id="A0A9P0HRU5"/>
<proteinExistence type="inferred from homology"/>
<dbReference type="OrthoDB" id="1933717at2759"/>
<dbReference type="Pfam" id="PF00106">
    <property type="entry name" value="adh_short"/>
    <property type="match status" value="1"/>
</dbReference>
<dbReference type="GO" id="GO:0016491">
    <property type="term" value="F:oxidoreductase activity"/>
    <property type="evidence" value="ECO:0007669"/>
    <property type="project" value="UniProtKB-KW"/>
</dbReference>
<keyword evidence="2" id="KW-0560">Oxidoreductase</keyword>
<evidence type="ECO:0008006" key="5">
    <source>
        <dbReference type="Google" id="ProtNLM"/>
    </source>
</evidence>
<sequence length="122" mass="13029">MKWPVEGKLIRSESMEHWKDKVAIVTGASAGIGKAVAARLAEEGMRVVAVARRKERLQTICPGTVETEIFDAGGWGNVYTGGDNPLLEPVAVADAAVTLLSTPHSTHIADLIIRPLGERVMA</sequence>
<dbReference type="SUPFAM" id="SSF51735">
    <property type="entry name" value="NAD(P)-binding Rossmann-fold domains"/>
    <property type="match status" value="1"/>
</dbReference>
<accession>A0A9P0HRU5</accession>
<dbReference type="EMBL" id="OV725083">
    <property type="protein sequence ID" value="CAH1406880.1"/>
    <property type="molecule type" value="Genomic_DNA"/>
</dbReference>
<evidence type="ECO:0000313" key="4">
    <source>
        <dbReference type="Proteomes" id="UP001152798"/>
    </source>
</evidence>
<dbReference type="PANTHER" id="PTHR43115:SF4">
    <property type="entry name" value="DEHYDROGENASE_REDUCTASE SDR FAMILY MEMBER 11"/>
    <property type="match status" value="1"/>
</dbReference>
<reference evidence="3" key="1">
    <citation type="submission" date="2022-01" db="EMBL/GenBank/DDBJ databases">
        <authorList>
            <person name="King R."/>
        </authorList>
    </citation>
    <scope>NUCLEOTIDE SEQUENCE</scope>
</reference>
<dbReference type="PANTHER" id="PTHR43115">
    <property type="entry name" value="DEHYDROGENASE/REDUCTASE SDR FAMILY MEMBER 11"/>
    <property type="match status" value="1"/>
</dbReference>
<comment type="similarity">
    <text evidence="1">Belongs to the short-chain dehydrogenases/reductases (SDR) family.</text>
</comment>
<name>A0A9P0HRU5_NEZVI</name>
<gene>
    <name evidence="3" type="ORF">NEZAVI_LOCUS14719</name>
</gene>
<dbReference type="Proteomes" id="UP001152798">
    <property type="component" value="Chromosome 7"/>
</dbReference>
<evidence type="ECO:0000256" key="1">
    <source>
        <dbReference type="ARBA" id="ARBA00006484"/>
    </source>
</evidence>
<protein>
    <recommendedName>
        <fullName evidence="5">SDR family NAD(P)-dependent oxidoreductase</fullName>
    </recommendedName>
</protein>
<organism evidence="3 4">
    <name type="scientific">Nezara viridula</name>
    <name type="common">Southern green stink bug</name>
    <name type="synonym">Cimex viridulus</name>
    <dbReference type="NCBI Taxonomy" id="85310"/>
    <lineage>
        <taxon>Eukaryota</taxon>
        <taxon>Metazoa</taxon>
        <taxon>Ecdysozoa</taxon>
        <taxon>Arthropoda</taxon>
        <taxon>Hexapoda</taxon>
        <taxon>Insecta</taxon>
        <taxon>Pterygota</taxon>
        <taxon>Neoptera</taxon>
        <taxon>Paraneoptera</taxon>
        <taxon>Hemiptera</taxon>
        <taxon>Heteroptera</taxon>
        <taxon>Panheteroptera</taxon>
        <taxon>Pentatomomorpha</taxon>
        <taxon>Pentatomoidea</taxon>
        <taxon>Pentatomidae</taxon>
        <taxon>Pentatominae</taxon>
        <taxon>Nezara</taxon>
    </lineage>
</organism>
<dbReference type="InterPro" id="IPR002347">
    <property type="entry name" value="SDR_fam"/>
</dbReference>